<feature type="domain" description="CAAX prenyl protease 2/Lysostaphin resistance protein A-like" evidence="2">
    <location>
        <begin position="160"/>
        <end position="247"/>
    </location>
</feature>
<gene>
    <name evidence="3" type="ORF">DES32_0449</name>
</gene>
<comment type="caution">
    <text evidence="3">The sequence shown here is derived from an EMBL/GenBank/DDBJ whole genome shotgun (WGS) entry which is preliminary data.</text>
</comment>
<protein>
    <submittedName>
        <fullName evidence="3">Membrane protease YdiL (CAAX protease family)</fullName>
    </submittedName>
</protein>
<feature type="transmembrane region" description="Helical" evidence="1">
    <location>
        <begin position="185"/>
        <end position="205"/>
    </location>
</feature>
<proteinExistence type="predicted"/>
<feature type="transmembrane region" description="Helical" evidence="1">
    <location>
        <begin position="119"/>
        <end position="143"/>
    </location>
</feature>
<dbReference type="Pfam" id="PF02517">
    <property type="entry name" value="Rce1-like"/>
    <property type="match status" value="1"/>
</dbReference>
<dbReference type="EMBL" id="QUMO01000001">
    <property type="protein sequence ID" value="REF89231.1"/>
    <property type="molecule type" value="Genomic_DNA"/>
</dbReference>
<dbReference type="GO" id="GO:0006508">
    <property type="term" value="P:proteolysis"/>
    <property type="evidence" value="ECO:0007669"/>
    <property type="project" value="UniProtKB-KW"/>
</dbReference>
<reference evidence="3 4" key="1">
    <citation type="submission" date="2018-08" db="EMBL/GenBank/DDBJ databases">
        <title>Genomic Encyclopedia of Type Strains, Phase IV (KMG-IV): sequencing the most valuable type-strain genomes for metagenomic binning, comparative biology and taxonomic classification.</title>
        <authorList>
            <person name="Goeker M."/>
        </authorList>
    </citation>
    <scope>NUCLEOTIDE SEQUENCE [LARGE SCALE GENOMIC DNA]</scope>
    <source>
        <strain evidence="3 4">BW863</strain>
    </source>
</reference>
<dbReference type="PANTHER" id="PTHR43592:SF15">
    <property type="entry name" value="CAAX AMINO TERMINAL PROTEASE FAMILY PROTEIN"/>
    <property type="match status" value="1"/>
</dbReference>
<feature type="transmembrane region" description="Helical" evidence="1">
    <location>
        <begin position="12"/>
        <end position="45"/>
    </location>
</feature>
<feature type="transmembrane region" description="Helical" evidence="1">
    <location>
        <begin position="155"/>
        <end position="173"/>
    </location>
</feature>
<evidence type="ECO:0000256" key="1">
    <source>
        <dbReference type="SAM" id="Phobius"/>
    </source>
</evidence>
<keyword evidence="1" id="KW-0472">Membrane</keyword>
<dbReference type="InterPro" id="IPR003675">
    <property type="entry name" value="Rce1/LyrA-like_dom"/>
</dbReference>
<name>A0A3D9Z2C8_9HYPH</name>
<dbReference type="GO" id="GO:0080120">
    <property type="term" value="P:CAAX-box protein maturation"/>
    <property type="evidence" value="ECO:0007669"/>
    <property type="project" value="UniProtKB-ARBA"/>
</dbReference>
<accession>A0A3D9Z2C8</accession>
<dbReference type="PANTHER" id="PTHR43592">
    <property type="entry name" value="CAAX AMINO TERMINAL PROTEASE"/>
    <property type="match status" value="1"/>
</dbReference>
<keyword evidence="1" id="KW-1133">Transmembrane helix</keyword>
<keyword evidence="1" id="KW-0812">Transmembrane</keyword>
<keyword evidence="3" id="KW-0645">Protease</keyword>
<sequence length="257" mass="27358">MDAGRGAGQPHAPYGLIGLCLSLVAAIVLTAILMAATGGAAFLVAAVLHGWEGARAGLGGVLAALQTGDEFNAARLGLGLFVYAVALVALLLIARWRGGADWRSLVAWQPPAWPWRDQVLWGIAAFGLIYGFASSAALGYFYPKSNSWLLIPRDHLSAGLLLILAVVGAPLVEETYFRGWIYTSLRFRLGMWPAIVISALLFGLAHYESTHLYALAVFPLGLVLAALRERTGSTRTSMLFHAVNNLIAFFSAGFSGS</sequence>
<evidence type="ECO:0000313" key="4">
    <source>
        <dbReference type="Proteomes" id="UP000256900"/>
    </source>
</evidence>
<feature type="transmembrane region" description="Helical" evidence="1">
    <location>
        <begin position="211"/>
        <end position="227"/>
    </location>
</feature>
<dbReference type="RefSeq" id="WP_165204080.1">
    <property type="nucleotide sequence ID" value="NZ_CP025086.1"/>
</dbReference>
<organism evidence="3 4">
    <name type="scientific">Methylovirgula ligni</name>
    <dbReference type="NCBI Taxonomy" id="569860"/>
    <lineage>
        <taxon>Bacteria</taxon>
        <taxon>Pseudomonadati</taxon>
        <taxon>Pseudomonadota</taxon>
        <taxon>Alphaproteobacteria</taxon>
        <taxon>Hyphomicrobiales</taxon>
        <taxon>Beijerinckiaceae</taxon>
        <taxon>Methylovirgula</taxon>
    </lineage>
</organism>
<evidence type="ECO:0000313" key="3">
    <source>
        <dbReference type="EMBL" id="REF89231.1"/>
    </source>
</evidence>
<feature type="transmembrane region" description="Helical" evidence="1">
    <location>
        <begin position="80"/>
        <end position="98"/>
    </location>
</feature>
<keyword evidence="3" id="KW-0378">Hydrolase</keyword>
<keyword evidence="4" id="KW-1185">Reference proteome</keyword>
<evidence type="ECO:0000259" key="2">
    <source>
        <dbReference type="Pfam" id="PF02517"/>
    </source>
</evidence>
<dbReference type="GO" id="GO:0004175">
    <property type="term" value="F:endopeptidase activity"/>
    <property type="evidence" value="ECO:0007669"/>
    <property type="project" value="UniProtKB-ARBA"/>
</dbReference>
<feature type="transmembrane region" description="Helical" evidence="1">
    <location>
        <begin position="239"/>
        <end position="256"/>
    </location>
</feature>
<dbReference type="AlphaFoldDB" id="A0A3D9Z2C8"/>
<dbReference type="Proteomes" id="UP000256900">
    <property type="component" value="Unassembled WGS sequence"/>
</dbReference>